<proteinExistence type="predicted"/>
<keyword evidence="3" id="KW-1185">Reference proteome</keyword>
<keyword evidence="1" id="KW-1133">Transmembrane helix</keyword>
<evidence type="ECO:0000313" key="2">
    <source>
        <dbReference type="EMBL" id="ONF43973.1"/>
    </source>
</evidence>
<evidence type="ECO:0008006" key="4">
    <source>
        <dbReference type="Google" id="ProtNLM"/>
    </source>
</evidence>
<comment type="caution">
    <text evidence="2">The sequence shown here is derived from an EMBL/GenBank/DDBJ whole genome shotgun (WGS) entry which is preliminary data.</text>
</comment>
<feature type="transmembrane region" description="Helical" evidence="1">
    <location>
        <begin position="29"/>
        <end position="46"/>
    </location>
</feature>
<reference evidence="2 3" key="1">
    <citation type="submission" date="2016-12" db="EMBL/GenBank/DDBJ databases">
        <title>Marinobacter lutaoensis whole genome sequencing.</title>
        <authorList>
            <person name="Verma A."/>
            <person name="Krishnamurthi S."/>
        </authorList>
    </citation>
    <scope>NUCLEOTIDE SEQUENCE [LARGE SCALE GENOMIC DNA]</scope>
    <source>
        <strain evidence="2 3">T5054</strain>
    </source>
</reference>
<dbReference type="AlphaFoldDB" id="A0A1V2DTG8"/>
<gene>
    <name evidence="2" type="ORF">BTO32_06650</name>
</gene>
<dbReference type="PANTHER" id="PTHR34205:SF2">
    <property type="entry name" value="DUF962 DOMAIN-CONTAINING PROTEIN"/>
    <property type="match status" value="1"/>
</dbReference>
<dbReference type="EMBL" id="MSCW01000005">
    <property type="protein sequence ID" value="ONF43973.1"/>
    <property type="molecule type" value="Genomic_DNA"/>
</dbReference>
<dbReference type="PANTHER" id="PTHR34205">
    <property type="entry name" value="TRANSMEMBRANE PROTEIN"/>
    <property type="match status" value="1"/>
</dbReference>
<dbReference type="InterPro" id="IPR009305">
    <property type="entry name" value="Mpo1-like"/>
</dbReference>
<keyword evidence="1" id="KW-0472">Membrane</keyword>
<protein>
    <recommendedName>
        <fullName evidence="4">DUF962 family protein</fullName>
    </recommendedName>
</protein>
<evidence type="ECO:0000313" key="3">
    <source>
        <dbReference type="Proteomes" id="UP000189339"/>
    </source>
</evidence>
<dbReference type="Pfam" id="PF06127">
    <property type="entry name" value="Mpo1-like"/>
    <property type="match status" value="1"/>
</dbReference>
<dbReference type="RefSeq" id="WP_076723851.1">
    <property type="nucleotide sequence ID" value="NZ_JABWTC010000006.1"/>
</dbReference>
<keyword evidence="1" id="KW-0812">Transmembrane</keyword>
<dbReference type="OrthoDB" id="7356072at2"/>
<accession>A0A1V2DTG8</accession>
<evidence type="ECO:0000256" key="1">
    <source>
        <dbReference type="SAM" id="Phobius"/>
    </source>
</evidence>
<dbReference type="Proteomes" id="UP000189339">
    <property type="component" value="Unassembled WGS sequence"/>
</dbReference>
<feature type="transmembrane region" description="Helical" evidence="1">
    <location>
        <begin position="52"/>
        <end position="71"/>
    </location>
</feature>
<sequence length="103" mass="12284">MSEQRTFHSFSEFYPYYLEEHSDVTCRRLHFLGSLLVLVVGLWALASGRLVWLLLLPVIGYGFAWIGHFKFEKNRPATFRYPLYSLMGDWVMFRDMLIGRIRF</sequence>
<name>A0A1V2DTG8_9GAMM</name>
<organism evidence="2 3">
    <name type="scientific">Marinobacter lutaoensis</name>
    <dbReference type="NCBI Taxonomy" id="135739"/>
    <lineage>
        <taxon>Bacteria</taxon>
        <taxon>Pseudomonadati</taxon>
        <taxon>Pseudomonadota</taxon>
        <taxon>Gammaproteobacteria</taxon>
        <taxon>Pseudomonadales</taxon>
        <taxon>Marinobacteraceae</taxon>
        <taxon>Marinobacter</taxon>
    </lineage>
</organism>
<dbReference type="STRING" id="135739.BTO32_06650"/>